<dbReference type="Pfam" id="PF21077">
    <property type="entry name" value="GDH_ACT3"/>
    <property type="match status" value="1"/>
</dbReference>
<dbReference type="Pfam" id="PF21076">
    <property type="entry name" value="GDH_ACT2"/>
    <property type="match status" value="1"/>
</dbReference>
<feature type="domain" description="NAD-glutamate dehydrogenase N-terminal ACT1" evidence="3">
    <location>
        <begin position="42"/>
        <end position="180"/>
    </location>
</feature>
<feature type="domain" description="NAD-glutamate dehydrogenase ACT3" evidence="5">
    <location>
        <begin position="564"/>
        <end position="634"/>
    </location>
</feature>
<dbReference type="InterPro" id="IPR024727">
    <property type="entry name" value="NAD_Glu_DH_N_ACT1"/>
</dbReference>
<feature type="domain" description="NAD-specific glutamate dehydrogenase C-terminal" evidence="2">
    <location>
        <begin position="1298"/>
        <end position="1650"/>
    </location>
</feature>
<accession>A0ABT5T2U0</accession>
<dbReference type="PANTHER" id="PTHR43403:SF1">
    <property type="entry name" value="NAD-SPECIFIC GLUTAMATE DEHYDROGENASE"/>
    <property type="match status" value="1"/>
</dbReference>
<dbReference type="SUPFAM" id="SSF51735">
    <property type="entry name" value="NAD(P)-binding Rossmann-fold domains"/>
    <property type="match status" value="1"/>
</dbReference>
<feature type="domain" description="NAD-glutamate dehydrogenase catalytic" evidence="1">
    <location>
        <begin position="744"/>
        <end position="1253"/>
    </location>
</feature>
<organism evidence="6 7">
    <name type="scientific">Actinomycetospora lemnae</name>
    <dbReference type="NCBI Taxonomy" id="3019891"/>
    <lineage>
        <taxon>Bacteria</taxon>
        <taxon>Bacillati</taxon>
        <taxon>Actinomycetota</taxon>
        <taxon>Actinomycetes</taxon>
        <taxon>Pseudonocardiales</taxon>
        <taxon>Pseudonocardiaceae</taxon>
        <taxon>Actinomycetospora</taxon>
    </lineage>
</organism>
<reference evidence="6 7" key="1">
    <citation type="submission" date="2023-02" db="EMBL/GenBank/DDBJ databases">
        <title>Genome sequencing required for Actinomycetospora new species description.</title>
        <authorList>
            <person name="Saimee Y."/>
            <person name="Duangmal K."/>
        </authorList>
    </citation>
    <scope>NUCLEOTIDE SEQUENCE [LARGE SCALE GENOMIC DNA]</scope>
    <source>
        <strain evidence="6 7">DW7H6</strain>
    </source>
</reference>
<dbReference type="InterPro" id="IPR007780">
    <property type="entry name" value="NAD_Glu_DH_bac"/>
</dbReference>
<dbReference type="Pfam" id="PF05088">
    <property type="entry name" value="Bac_GDH_CD"/>
    <property type="match status" value="1"/>
</dbReference>
<comment type="caution">
    <text evidence="6">The sequence shown here is derived from an EMBL/GenBank/DDBJ whole genome shotgun (WGS) entry which is preliminary data.</text>
</comment>
<dbReference type="InterPro" id="IPR028971">
    <property type="entry name" value="NAD-GDH_cat"/>
</dbReference>
<dbReference type="Pfam" id="PF21074">
    <property type="entry name" value="GDH_C"/>
    <property type="match status" value="1"/>
</dbReference>
<dbReference type="RefSeq" id="WP_274203971.1">
    <property type="nucleotide sequence ID" value="NZ_JAQZAO010000025.1"/>
</dbReference>
<dbReference type="InterPro" id="IPR049056">
    <property type="entry name" value="NAD_Glu_DH_HM3"/>
</dbReference>
<dbReference type="InterPro" id="IPR048381">
    <property type="entry name" value="GDH_C"/>
</dbReference>
<dbReference type="PANTHER" id="PTHR43403">
    <property type="entry name" value="NAD-SPECIFIC GLUTAMATE DEHYDROGENASE"/>
    <property type="match status" value="1"/>
</dbReference>
<dbReference type="InterPro" id="IPR036291">
    <property type="entry name" value="NAD(P)-bd_dom_sf"/>
</dbReference>
<dbReference type="Gene3D" id="3.40.50.720">
    <property type="entry name" value="NAD(P)-binding Rossmann-like Domain"/>
    <property type="match status" value="1"/>
</dbReference>
<dbReference type="InterPro" id="IPR049062">
    <property type="entry name" value="NAD_Glu_DH_ACT2"/>
</dbReference>
<evidence type="ECO:0000313" key="7">
    <source>
        <dbReference type="Proteomes" id="UP001300763"/>
    </source>
</evidence>
<gene>
    <name evidence="6" type="ORF">PGB27_29215</name>
</gene>
<evidence type="ECO:0000259" key="4">
    <source>
        <dbReference type="Pfam" id="PF21076"/>
    </source>
</evidence>
<dbReference type="SUPFAM" id="SSF53223">
    <property type="entry name" value="Aminoacid dehydrogenase-like, N-terminal domain"/>
    <property type="match status" value="1"/>
</dbReference>
<dbReference type="EMBL" id="JAQZAO010000025">
    <property type="protein sequence ID" value="MDD7969443.1"/>
    <property type="molecule type" value="Genomic_DNA"/>
</dbReference>
<evidence type="ECO:0000259" key="2">
    <source>
        <dbReference type="Pfam" id="PF21074"/>
    </source>
</evidence>
<feature type="domain" description="NAD-glutamate dehydrogenase ACT2" evidence="4">
    <location>
        <begin position="415"/>
        <end position="503"/>
    </location>
</feature>
<dbReference type="Pfam" id="PF21078">
    <property type="entry name" value="GDH_HM3"/>
    <property type="match status" value="1"/>
</dbReference>
<dbReference type="Proteomes" id="UP001300763">
    <property type="component" value="Unassembled WGS sequence"/>
</dbReference>
<evidence type="ECO:0000259" key="5">
    <source>
        <dbReference type="Pfam" id="PF21077"/>
    </source>
</evidence>
<evidence type="ECO:0000313" key="6">
    <source>
        <dbReference type="EMBL" id="MDD7969443.1"/>
    </source>
</evidence>
<dbReference type="InterPro" id="IPR046346">
    <property type="entry name" value="Aminoacid_DH-like_N_sf"/>
</dbReference>
<dbReference type="PIRSF" id="PIRSF036761">
    <property type="entry name" value="GDH_Mll4104"/>
    <property type="match status" value="1"/>
</dbReference>
<evidence type="ECO:0000259" key="3">
    <source>
        <dbReference type="Pfam" id="PF21075"/>
    </source>
</evidence>
<keyword evidence="7" id="KW-1185">Reference proteome</keyword>
<dbReference type="InterPro" id="IPR049064">
    <property type="entry name" value="NAD_Glu_DH_ACT3"/>
</dbReference>
<protein>
    <submittedName>
        <fullName evidence="6">NAD-glutamate dehydrogenase</fullName>
    </submittedName>
</protein>
<sequence length="1654" mass="178414">MTTTTSTTVAAGTRGGWPADRGALRAVAASQDPPDSALGELAVTYFDRVPESELVADPEDALATVRAHRSLARLRVPGKPVTAVLDTPGSEGRISVLVVTDDMPFLIDSVLAELDRTGASVHRVVHPVIVVRRDVRGELLDILPLADPAAPAPGTVAESWMNIELGDLPGSDPARDLAADLHARLSSVLTDVREVVEDGDRMVSTARALADELDGHGGGTEIADTVALMRWFAQGNLIMLGYRRQELVDTPEGPALRGVLATGLGVLRRDSLVARTLTASPDSVSPAGTAGATAPRRLLVLTRASARSTVHRPEHPLYVGVSIFDDEGRLVGEHRFLGILTVAARHADVLGIPVVSRRVQEVVAEAGLPVDSWSGQRLLEVLQTYPRAELLCTDRASLEATATGVLDLAERRRVRLFLRRDPFGRYFSCMIYLPRDRYTTAARLRMQEVLTRELRGTDIEHTARVTEDQLALLHVTVHTGREEPVTPDLEALTHDLAEAARTWADRLREAATGEERAAIAAIGEPFAEAYKEDFGPERGLLDLRILEGLTPRTDEDDPADGRDTAVRLYRPDTPEAGDRRLKLYLAGRRATLSSVLPALQSLGVVVVDERPYGVTRSDGVACWINDFGLRLGDTDTVPPGTEHDLTERFAEAFDAVWTGLAGADGFNALVLRAGLTWRQAAVLRAFSRYLRQIGSAYGQSYITDVVGAHRDVAVALVELFEARFDPALGDEERDRRVAEVDARVTAAIAEVTSLDADRILRSLLGVVRATLRTNFFRRDGGQEGTEGGEPRPFLALKLDPAQVPGVPEPVPAVETFVHSNRVEGVHLRFGAIARGGLRWSDRLQDYRTEILGLVKAQAVKNAVIVPVGAKGGFVVKRPPAPTGDAAVDRDAARAEGVACYRMFVSGLLDLVDDRAGHAAQSAIRTPADVVRYDGDDPYLVVAADKGTATFSDLANEVATEYGFWLGDAFASGGSVGYDHKAMGITARGAWESVRRHFRELGRDLAHDEITVVGVGDMSGDVFGNGMLLSEHLRIVAAFDHRHVFLDPDPDPAVSYAERRRLFELPRSSWADYDESLISAGGGVYPRTMKAIPVSPRAAEVLGIEPGEVDPPTLVRAVLRAPADLLWNGGIGTYVKASTETHADVGDKGNDAVRVDGDELRVAVVGEGGNLGLTQRGRIEYARHGGKVNTDAIDNSAGVDCSDHEVNIKILLDSLVERGELAPAERDEQIAATTEDVAALVLADNVSQNEVLGVSRSHAAGMAHVHEALVADLEERGRLDRELDVLPDAEEFAARRAAGEGLSSPELSTLMAHVKLDLTDALAASEVPDLEVFARRLPSYFPAVLAERFPDAVAAHPLRRQIVTTMLSNAVVDGGGLTFVHRLAQEVAATPGDAARAYHVATTVFGLDVLADDIAAGEQTLSTLVADRLTLAARRQLDRVARWFLTHRPQPLAVGAEVARFSPWVAHLAPRVPELLHGREAEGLAHRTQGFVDAGAPVDLARRAVGGLYAFGLLDVVEIAEYAERERGGLIADDGEVTDDELLAVAELYYALSEHLGLDALLTAVAGLERSDRWHALARLSLRDELYSSLRAITLDVLADTGPEESADEKIEHWEQANASRLMRARSALAEIAKVGHADLATVSVAARQIRSMVR</sequence>
<name>A0ABT5T2U0_9PSEU</name>
<proteinExistence type="predicted"/>
<evidence type="ECO:0000259" key="1">
    <source>
        <dbReference type="Pfam" id="PF05088"/>
    </source>
</evidence>
<dbReference type="Pfam" id="PF21075">
    <property type="entry name" value="GDH_ACT1"/>
    <property type="match status" value="1"/>
</dbReference>
<dbReference type="InterPro" id="IPR049059">
    <property type="entry name" value="NAD_Glu_DH_HM1"/>
</dbReference>
<dbReference type="Pfam" id="PF21073">
    <property type="entry name" value="GDH_HM1"/>
    <property type="match status" value="1"/>
</dbReference>